<dbReference type="EMBL" id="JAHRHY010000002">
    <property type="protein sequence ID" value="KAG9071699.1"/>
    <property type="molecule type" value="Genomic_DNA"/>
</dbReference>
<reference evidence="2" key="1">
    <citation type="submission" date="2021-06" db="EMBL/GenBank/DDBJ databases">
        <title>Genome Sequence of Mortierella hyaline Strain SCG-10, a Cold-Adapted, Nitrate-Reducing Fungus Isolated from Soil in Minnesota, USA.</title>
        <authorList>
            <person name="Aldossari N."/>
        </authorList>
    </citation>
    <scope>NUCLEOTIDE SEQUENCE</scope>
    <source>
        <strain evidence="2">SCG-10</strain>
    </source>
</reference>
<proteinExistence type="predicted"/>
<feature type="compositionally biased region" description="Polar residues" evidence="1">
    <location>
        <begin position="301"/>
        <end position="312"/>
    </location>
</feature>
<evidence type="ECO:0000313" key="3">
    <source>
        <dbReference type="Proteomes" id="UP000707451"/>
    </source>
</evidence>
<sequence length="409" mass="45181">MTTRKHKYLAHVNEEFVAAQMAERAQQRVGSAAHGLGAASIQPEHEYEPQLGPINYEPEIVGSLPKRDALVPAERESSVLIKGESSPLVALKTEAALEDIQPVVGTSVECEPYGPRELETSSLFAGRTEAPPRDIQSVFDAPVEPETTIPVQPESSVHIERESTPLVAVKLEPDCQNSQPTLSSASTPAPSTQESVIVRTSPTFVLAEKAKEAKKEYNFKLYLMDELDEPYPVDVDGEHATTLIGVPAGDLVKDFEKLETVTERLARIGVSEVRNQDEGLFFDLCVQEHIKRLENRKETMGANQKRTGSPLSSREAKRHASGAQEVDESEFCQTPPPSPRSAEKKNTTSNGGIISVERSLVFTEIMKKECDRIEEGVCEDEYYDVLNRTRISEEQRLDTSLCALPSHTE</sequence>
<dbReference type="OrthoDB" id="2186770at2759"/>
<evidence type="ECO:0000313" key="2">
    <source>
        <dbReference type="EMBL" id="KAG9071699.1"/>
    </source>
</evidence>
<keyword evidence="3" id="KW-1185">Reference proteome</keyword>
<feature type="region of interest" description="Disordered" evidence="1">
    <location>
        <begin position="296"/>
        <end position="350"/>
    </location>
</feature>
<organism evidence="2 3">
    <name type="scientific">Linnemannia hyalina</name>
    <dbReference type="NCBI Taxonomy" id="64524"/>
    <lineage>
        <taxon>Eukaryota</taxon>
        <taxon>Fungi</taxon>
        <taxon>Fungi incertae sedis</taxon>
        <taxon>Mucoromycota</taxon>
        <taxon>Mortierellomycotina</taxon>
        <taxon>Mortierellomycetes</taxon>
        <taxon>Mortierellales</taxon>
        <taxon>Mortierellaceae</taxon>
        <taxon>Linnemannia</taxon>
    </lineage>
</organism>
<dbReference type="Proteomes" id="UP000707451">
    <property type="component" value="Unassembled WGS sequence"/>
</dbReference>
<protein>
    <submittedName>
        <fullName evidence="2">Uncharacterized protein</fullName>
    </submittedName>
</protein>
<comment type="caution">
    <text evidence="2">The sequence shown here is derived from an EMBL/GenBank/DDBJ whole genome shotgun (WGS) entry which is preliminary data.</text>
</comment>
<dbReference type="AlphaFoldDB" id="A0A9P7Y560"/>
<name>A0A9P7Y560_9FUNG</name>
<feature type="compositionally biased region" description="Low complexity" evidence="1">
    <location>
        <begin position="178"/>
        <end position="195"/>
    </location>
</feature>
<feature type="region of interest" description="Disordered" evidence="1">
    <location>
        <begin position="176"/>
        <end position="195"/>
    </location>
</feature>
<evidence type="ECO:0000256" key="1">
    <source>
        <dbReference type="SAM" id="MobiDB-lite"/>
    </source>
</evidence>
<gene>
    <name evidence="2" type="ORF">KI688_005912</name>
</gene>
<accession>A0A9P7Y560</accession>